<dbReference type="FunFam" id="2.60.40.10:FF:000338">
    <property type="entry name" value="intercellular adhesion molecule 5"/>
    <property type="match status" value="1"/>
</dbReference>
<dbReference type="Proteomes" id="UP001166674">
    <property type="component" value="Unassembled WGS sequence"/>
</dbReference>
<evidence type="ECO:0000256" key="3">
    <source>
        <dbReference type="ARBA" id="ARBA00022692"/>
    </source>
</evidence>
<feature type="transmembrane region" description="Helical" evidence="16">
    <location>
        <begin position="482"/>
        <end position="504"/>
    </location>
</feature>
<dbReference type="Pfam" id="PF21146">
    <property type="entry name" value="ICAM1_3_5_D2"/>
    <property type="match status" value="1"/>
</dbReference>
<evidence type="ECO:0000256" key="2">
    <source>
        <dbReference type="ARBA" id="ARBA00005925"/>
    </source>
</evidence>
<feature type="signal peptide" evidence="17">
    <location>
        <begin position="1"/>
        <end position="27"/>
    </location>
</feature>
<feature type="domain" description="Immunoglobulin" evidence="18">
    <location>
        <begin position="119"/>
        <end position="211"/>
    </location>
</feature>
<keyword evidence="11" id="KW-0325">Glycoprotein</keyword>
<dbReference type="InterPro" id="IPR047012">
    <property type="entry name" value="ICAM_VCAM"/>
</dbReference>
<dbReference type="Gene3D" id="2.60.40.10">
    <property type="entry name" value="Immunoglobulins"/>
    <property type="match status" value="5"/>
</dbReference>
<evidence type="ECO:0000259" key="18">
    <source>
        <dbReference type="SMART" id="SM00409"/>
    </source>
</evidence>
<dbReference type="SMART" id="SM00409">
    <property type="entry name" value="IG"/>
    <property type="match status" value="4"/>
</dbReference>
<keyword evidence="4 17" id="KW-0732">Signal</keyword>
<dbReference type="AlphaFoldDB" id="A0AA41SQZ0"/>
<evidence type="ECO:0000256" key="7">
    <source>
        <dbReference type="ARBA" id="ARBA00022889"/>
    </source>
</evidence>
<evidence type="ECO:0000256" key="9">
    <source>
        <dbReference type="ARBA" id="ARBA00023136"/>
    </source>
</evidence>
<evidence type="ECO:0000256" key="14">
    <source>
        <dbReference type="ARBA" id="ARBA00038746"/>
    </source>
</evidence>
<keyword evidence="5" id="KW-0677">Repeat</keyword>
<evidence type="ECO:0000256" key="16">
    <source>
        <dbReference type="SAM" id="Phobius"/>
    </source>
</evidence>
<dbReference type="Pfam" id="PF03921">
    <property type="entry name" value="ICAM_N"/>
    <property type="match status" value="1"/>
</dbReference>
<dbReference type="FunFam" id="2.60.40.10:FF:000648">
    <property type="entry name" value="Intercellular adhesion molecule 1"/>
    <property type="match status" value="1"/>
</dbReference>
<evidence type="ECO:0000256" key="5">
    <source>
        <dbReference type="ARBA" id="ARBA00022737"/>
    </source>
</evidence>
<keyword evidence="8 16" id="KW-1133">Transmembrane helix</keyword>
<dbReference type="InterPro" id="IPR013768">
    <property type="entry name" value="ICAM_N"/>
</dbReference>
<proteinExistence type="inferred from homology"/>
<comment type="caution">
    <text evidence="19">The sequence shown here is derived from an EMBL/GenBank/DDBJ whole genome shotgun (WGS) entry which is preliminary data.</text>
</comment>
<dbReference type="PANTHER" id="PTHR13771:SF18">
    <property type="entry name" value="INTERCELLULAR ADHESION MOLECULE 1"/>
    <property type="match status" value="1"/>
</dbReference>
<dbReference type="GO" id="GO:0006955">
    <property type="term" value="P:immune response"/>
    <property type="evidence" value="ECO:0007669"/>
    <property type="project" value="UniProtKB-ARBA"/>
</dbReference>
<dbReference type="FunFam" id="2.60.40.10:FF:000459">
    <property type="entry name" value="Intercellular adhesion molecule 1"/>
    <property type="match status" value="1"/>
</dbReference>
<evidence type="ECO:0000313" key="20">
    <source>
        <dbReference type="Proteomes" id="UP001166674"/>
    </source>
</evidence>
<dbReference type="PRINTS" id="PR01473">
    <property type="entry name" value="ICAM"/>
</dbReference>
<evidence type="ECO:0000256" key="10">
    <source>
        <dbReference type="ARBA" id="ARBA00023157"/>
    </source>
</evidence>
<dbReference type="EMBL" id="JAATJV010132214">
    <property type="protein sequence ID" value="MBZ3869072.1"/>
    <property type="molecule type" value="Genomic_DNA"/>
</dbReference>
<evidence type="ECO:0000256" key="12">
    <source>
        <dbReference type="ARBA" id="ARBA00023319"/>
    </source>
</evidence>
<dbReference type="InterPro" id="IPR003987">
    <property type="entry name" value="ICAM_VCAM_N"/>
</dbReference>
<dbReference type="GO" id="GO:0005178">
    <property type="term" value="F:integrin binding"/>
    <property type="evidence" value="ECO:0007669"/>
    <property type="project" value="InterPro"/>
</dbReference>
<evidence type="ECO:0000256" key="8">
    <source>
        <dbReference type="ARBA" id="ARBA00022989"/>
    </source>
</evidence>
<keyword evidence="10" id="KW-1015">Disulfide bond</keyword>
<dbReference type="GO" id="GO:0007159">
    <property type="term" value="P:leukocyte cell-cell adhesion"/>
    <property type="evidence" value="ECO:0007669"/>
    <property type="project" value="UniProtKB-ARBA"/>
</dbReference>
<keyword evidence="20" id="KW-1185">Reference proteome</keyword>
<keyword evidence="7" id="KW-0130">Cell adhesion</keyword>
<accession>A0AA41SQZ0</accession>
<comment type="similarity">
    <text evidence="2">Belongs to the immunoglobulin superfamily. ICAM family.</text>
</comment>
<dbReference type="PRINTS" id="PR01472">
    <property type="entry name" value="ICAMVCAM1"/>
</dbReference>
<keyword evidence="6" id="KW-0832">Ubl conjugation</keyword>
<evidence type="ECO:0000256" key="11">
    <source>
        <dbReference type="ARBA" id="ARBA00023180"/>
    </source>
</evidence>
<dbReference type="GO" id="GO:1901701">
    <property type="term" value="P:cellular response to oxygen-containing compound"/>
    <property type="evidence" value="ECO:0007669"/>
    <property type="project" value="UniProtKB-ARBA"/>
</dbReference>
<organism evidence="19 20">
    <name type="scientific">Sciurus carolinensis</name>
    <name type="common">Eastern gray squirrel</name>
    <dbReference type="NCBI Taxonomy" id="30640"/>
    <lineage>
        <taxon>Eukaryota</taxon>
        <taxon>Metazoa</taxon>
        <taxon>Chordata</taxon>
        <taxon>Craniata</taxon>
        <taxon>Vertebrata</taxon>
        <taxon>Euteleostomi</taxon>
        <taxon>Mammalia</taxon>
        <taxon>Eutheria</taxon>
        <taxon>Euarchontoglires</taxon>
        <taxon>Glires</taxon>
        <taxon>Rodentia</taxon>
        <taxon>Sciuromorpha</taxon>
        <taxon>Sciuridae</taxon>
        <taxon>Sciurinae</taxon>
        <taxon>Sciurini</taxon>
        <taxon>Sciurus</taxon>
    </lineage>
</organism>
<comment type="subunit">
    <text evidence="14">Homodimer. Interacts with MUC1 and promotes cell aggregation in epithelial cells. Interacts with ARHGEF26/SGEF. Interacts (on T cell side) with CD81, CD247 and CD9 at immunological synapses between antigen-presenting cells and T cells.</text>
</comment>
<keyword evidence="3 16" id="KW-0812">Transmembrane</keyword>
<evidence type="ECO:0000256" key="13">
    <source>
        <dbReference type="ARBA" id="ARBA00037418"/>
    </source>
</evidence>
<dbReference type="InterPro" id="IPR003988">
    <property type="entry name" value="ICAM"/>
</dbReference>
<evidence type="ECO:0000256" key="4">
    <source>
        <dbReference type="ARBA" id="ARBA00022729"/>
    </source>
</evidence>
<feature type="chain" id="PRO_5041423545" description="Intercellular adhesion molecule 1" evidence="17">
    <location>
        <begin position="28"/>
        <end position="533"/>
    </location>
</feature>
<reference evidence="19" key="1">
    <citation type="submission" date="2020-03" db="EMBL/GenBank/DDBJ databases">
        <title>Studies in the Genomics of Life Span.</title>
        <authorList>
            <person name="Glass D."/>
        </authorList>
    </citation>
    <scope>NUCLEOTIDE SEQUENCE</scope>
    <source>
        <strain evidence="19">SUZIE</strain>
        <tissue evidence="19">Muscle</tissue>
    </source>
</reference>
<comment type="subcellular location">
    <subcellularLocation>
        <location evidence="1">Membrane</location>
        <topology evidence="1">Single-pass type I membrane protein</topology>
    </subcellularLocation>
</comment>
<feature type="domain" description="Immunoglobulin" evidence="18">
    <location>
        <begin position="33"/>
        <end position="109"/>
    </location>
</feature>
<comment type="function">
    <text evidence="13">ICAM proteins are ligands for the leukocyte adhesion protein LFA-1 (integrin alpha-L/beta-2). During leukocyte trans-endothelial migration, ICAM1 engagement promotes the assembly of endothelial apical cups through ARHGEF26/SGEF and RHOG activation.</text>
</comment>
<dbReference type="InterPro" id="IPR013783">
    <property type="entry name" value="Ig-like_fold"/>
</dbReference>
<evidence type="ECO:0000313" key="19">
    <source>
        <dbReference type="EMBL" id="MBZ3869072.1"/>
    </source>
</evidence>
<dbReference type="InterPro" id="IPR036179">
    <property type="entry name" value="Ig-like_dom_sf"/>
</dbReference>
<dbReference type="GO" id="GO:0005886">
    <property type="term" value="C:plasma membrane"/>
    <property type="evidence" value="ECO:0007669"/>
    <property type="project" value="TreeGrafter"/>
</dbReference>
<dbReference type="FunFam" id="2.60.40.10:FF:000194">
    <property type="entry name" value="Intercellular adhesion molecule 1"/>
    <property type="match status" value="1"/>
</dbReference>
<evidence type="ECO:0000256" key="6">
    <source>
        <dbReference type="ARBA" id="ARBA00022843"/>
    </source>
</evidence>
<keyword evidence="9 16" id="KW-0472">Membrane</keyword>
<keyword evidence="12" id="KW-0393">Immunoglobulin domain</keyword>
<dbReference type="GO" id="GO:0002252">
    <property type="term" value="P:immune effector process"/>
    <property type="evidence" value="ECO:0007669"/>
    <property type="project" value="UniProtKB-ARBA"/>
</dbReference>
<dbReference type="InterPro" id="IPR048679">
    <property type="entry name" value="ICAM1_3_5_D2"/>
</dbReference>
<evidence type="ECO:0000256" key="1">
    <source>
        <dbReference type="ARBA" id="ARBA00004479"/>
    </source>
</evidence>
<dbReference type="FunFam" id="2.60.40.10:FF:000641">
    <property type="entry name" value="Intercellular adhesion molecule 1"/>
    <property type="match status" value="1"/>
</dbReference>
<dbReference type="GO" id="GO:0050900">
    <property type="term" value="P:leukocyte migration"/>
    <property type="evidence" value="ECO:0007669"/>
    <property type="project" value="UniProtKB-ARBA"/>
</dbReference>
<name>A0AA41SQZ0_SCICA</name>
<evidence type="ECO:0000256" key="15">
    <source>
        <dbReference type="ARBA" id="ARBA00040566"/>
    </source>
</evidence>
<dbReference type="PANTHER" id="PTHR13771">
    <property type="entry name" value="INTERCELLULAR ADHESION MOLECULE"/>
    <property type="match status" value="1"/>
</dbReference>
<sequence length="533" mass="57877">MASAGALPALPLLLALLGALRPGPGDAQTAVFPTEAILPRGDSVLLNCSSSCNETATLGLETPLTKIERDIGHNWKMFELSDVQEDSRPLCFSNCGEKQTSASISITVFWFPERVELTPLPPWQPVGEDLTLQCLAWGGAPRAQLTLVLLRGEEELSRQPAVGEPAEVTATVLAGRGDYGANFTCRAELDLRPRGLELFQNTSAPQQLRTFDLPTTSPQLTSPRILEVGTVQRVVCSMDGLFPALEAQVHLALGDQRLNTTVTYNKDSLSATALVEGTAEQEGDQPLACAVLLGNQSRQSRRTLTVYSFPAPNLTLTEQEVSEGTQVLVVCEAYAGNVVRLSGVPPGLRAPRAQSLLNATAEDNGLQLSCSAALTVAGQVLYKNQTQELHVLYGPRLDKKDCLGNWTWPEGTQQELECRAWGNPVPQLTCRRETDGALLPIGPLRPVKEHEGTYVCWAVSSRGKVTRKVFLKVLGSRNSTNMIVIILVTVVAILSTVVTATYLYNRQRKIKIYKLQKAQEEASMKLNTQATPP</sequence>
<gene>
    <name evidence="19" type="ORF">SUZIE_101110</name>
</gene>
<feature type="domain" description="Immunoglobulin" evidence="18">
    <location>
        <begin position="316"/>
        <end position="392"/>
    </location>
</feature>
<evidence type="ECO:0000256" key="17">
    <source>
        <dbReference type="SAM" id="SignalP"/>
    </source>
</evidence>
<dbReference type="InterPro" id="IPR003599">
    <property type="entry name" value="Ig_sub"/>
</dbReference>
<dbReference type="SUPFAM" id="SSF48726">
    <property type="entry name" value="Immunoglobulin"/>
    <property type="match status" value="4"/>
</dbReference>
<protein>
    <recommendedName>
        <fullName evidence="15">Intercellular adhesion molecule 1</fullName>
    </recommendedName>
</protein>
<feature type="domain" description="Immunoglobulin" evidence="18">
    <location>
        <begin position="403"/>
        <end position="474"/>
    </location>
</feature>